<evidence type="ECO:0000259" key="1">
    <source>
        <dbReference type="Pfam" id="PF06439"/>
    </source>
</evidence>
<dbReference type="PANTHER" id="PTHR33546">
    <property type="entry name" value="LARGE, MULTIFUNCTIONAL SECRETED PROTEIN-RELATED"/>
    <property type="match status" value="1"/>
</dbReference>
<dbReference type="AlphaFoldDB" id="A0A381Y8S0"/>
<dbReference type="InterPro" id="IPR010496">
    <property type="entry name" value="AL/BT2_dom"/>
</dbReference>
<accession>A0A381Y8S0</accession>
<evidence type="ECO:0000313" key="2">
    <source>
        <dbReference type="EMBL" id="SVA73418.1"/>
    </source>
</evidence>
<protein>
    <recommendedName>
        <fullName evidence="1">3-keto-alpha-glucoside-1,2-lyase/3-keto-2-hydroxy-glucal hydratase domain-containing protein</fullName>
    </recommendedName>
</protein>
<organism evidence="2">
    <name type="scientific">marine metagenome</name>
    <dbReference type="NCBI Taxonomy" id="408172"/>
    <lineage>
        <taxon>unclassified sequences</taxon>
        <taxon>metagenomes</taxon>
        <taxon>ecological metagenomes</taxon>
    </lineage>
</organism>
<gene>
    <name evidence="2" type="ORF">METZ01_LOCUS126272</name>
</gene>
<dbReference type="Gene3D" id="2.60.120.560">
    <property type="entry name" value="Exo-inulinase, domain 1"/>
    <property type="match status" value="1"/>
</dbReference>
<name>A0A381Y8S0_9ZZZZ</name>
<dbReference type="Pfam" id="PF06439">
    <property type="entry name" value="3keto-disac_hyd"/>
    <property type="match status" value="1"/>
</dbReference>
<dbReference type="GO" id="GO:0016787">
    <property type="term" value="F:hydrolase activity"/>
    <property type="evidence" value="ECO:0007669"/>
    <property type="project" value="InterPro"/>
</dbReference>
<reference evidence="2" key="1">
    <citation type="submission" date="2018-05" db="EMBL/GenBank/DDBJ databases">
        <authorList>
            <person name="Lanie J.A."/>
            <person name="Ng W.-L."/>
            <person name="Kazmierczak K.M."/>
            <person name="Andrzejewski T.M."/>
            <person name="Davidsen T.M."/>
            <person name="Wayne K.J."/>
            <person name="Tettelin H."/>
            <person name="Glass J.I."/>
            <person name="Rusch D."/>
            <person name="Podicherti R."/>
            <person name="Tsui H.-C.T."/>
            <person name="Winkler M.E."/>
        </authorList>
    </citation>
    <scope>NUCLEOTIDE SEQUENCE</scope>
</reference>
<proteinExistence type="predicted"/>
<sequence length="317" mass="34026">MCLATGILLAGLISVPAAKNEAAADPSKTDADYAFQGEYAGVLAGQFDVGAQVIALGGGKFRLVLYPGGLPGAGYDGAAEKRQYDGARDGDTVTFTGGTTGKSITGGKLTFSLDGQESVIDRTVRKSPTLAAKPPEGALVLFDGKSAENFKPGRMTESGLLMQGANSIKKFQGHKLHIEFRLPYEPTKRGQARGNSGCYMQARYEVQMLDSFGLAGKHNECGGIYTIADPDVNMCLPPLQWQTYDIDFTAAKYDKDGKKTANARATVRHNGVLIHDNVELPKRTTASPLAEGPEPGFLHLQDHGNQVRYRNIWAIEK</sequence>
<dbReference type="PANTHER" id="PTHR33546:SF1">
    <property type="entry name" value="LARGE, MULTIFUNCTIONAL SECRETED PROTEIN"/>
    <property type="match status" value="1"/>
</dbReference>
<feature type="domain" description="3-keto-alpha-glucoside-1,2-lyase/3-keto-2-hydroxy-glucal hydratase" evidence="1">
    <location>
        <begin position="139"/>
        <end position="313"/>
    </location>
</feature>
<dbReference type="EMBL" id="UINC01017646">
    <property type="protein sequence ID" value="SVA73418.1"/>
    <property type="molecule type" value="Genomic_DNA"/>
</dbReference>